<evidence type="ECO:0000256" key="4">
    <source>
        <dbReference type="SAM" id="MobiDB-lite"/>
    </source>
</evidence>
<keyword evidence="1 3" id="KW-0963">Cytoplasm</keyword>
<dbReference type="Proteomes" id="UP001056035">
    <property type="component" value="Chromosome"/>
</dbReference>
<name>A0ABY5DWK5_9ACTN</name>
<dbReference type="NCBIfam" id="TIGR00086">
    <property type="entry name" value="smpB"/>
    <property type="match status" value="1"/>
</dbReference>
<protein>
    <recommendedName>
        <fullName evidence="3">SsrA-binding protein</fullName>
    </recommendedName>
    <alternativeName>
        <fullName evidence="3">Small protein B</fullName>
    </alternativeName>
</protein>
<comment type="subcellular location">
    <subcellularLocation>
        <location evidence="3">Cytoplasm</location>
    </subcellularLocation>
    <text evidence="3">The tmRNA-SmpB complex associates with stalled 70S ribosomes.</text>
</comment>
<evidence type="ECO:0000256" key="3">
    <source>
        <dbReference type="HAMAP-Rule" id="MF_00023"/>
    </source>
</evidence>
<evidence type="ECO:0000256" key="1">
    <source>
        <dbReference type="ARBA" id="ARBA00022490"/>
    </source>
</evidence>
<dbReference type="PROSITE" id="PS01317">
    <property type="entry name" value="SSRP"/>
    <property type="match status" value="1"/>
</dbReference>
<dbReference type="Gene3D" id="2.40.280.10">
    <property type="match status" value="1"/>
</dbReference>
<accession>A0ABY5DWK5</accession>
<dbReference type="Pfam" id="PF01668">
    <property type="entry name" value="SmpB"/>
    <property type="match status" value="1"/>
</dbReference>
<dbReference type="InterPro" id="IPR000037">
    <property type="entry name" value="SsrA-bd_prot"/>
</dbReference>
<keyword evidence="6" id="KW-1185">Reference proteome</keyword>
<sequence>MAKGGKRKINEGDVASNRQAAFRFEFMDRLECGIVLTGTEVKSIRTGTVQLKDGYALIRDGELFLHNVHIPPYGPASRENHDPERVRKLLANRKEIDKLVAETKEKGYTLVPLRVYFKGPRAKVEIALGKGKDRFDKRESIKKKDMQRDVQRQLRDAER</sequence>
<evidence type="ECO:0000313" key="6">
    <source>
        <dbReference type="Proteomes" id="UP001056035"/>
    </source>
</evidence>
<keyword evidence="2 3" id="KW-0694">RNA-binding</keyword>
<evidence type="ECO:0000313" key="5">
    <source>
        <dbReference type="EMBL" id="UTI65875.1"/>
    </source>
</evidence>
<reference evidence="5 6" key="1">
    <citation type="submission" date="2022-06" db="EMBL/GenBank/DDBJ databases">
        <title>Paraconexibacter antarcticus.</title>
        <authorList>
            <person name="Kim C.S."/>
        </authorList>
    </citation>
    <scope>NUCLEOTIDE SEQUENCE [LARGE SCALE GENOMIC DNA]</scope>
    <source>
        <strain evidence="5 6">02-257</strain>
    </source>
</reference>
<dbReference type="NCBIfam" id="NF003843">
    <property type="entry name" value="PRK05422.1"/>
    <property type="match status" value="1"/>
</dbReference>
<organism evidence="5 6">
    <name type="scientific">Paraconexibacter antarcticus</name>
    <dbReference type="NCBI Taxonomy" id="2949664"/>
    <lineage>
        <taxon>Bacteria</taxon>
        <taxon>Bacillati</taxon>
        <taxon>Actinomycetota</taxon>
        <taxon>Thermoleophilia</taxon>
        <taxon>Solirubrobacterales</taxon>
        <taxon>Paraconexibacteraceae</taxon>
        <taxon>Paraconexibacter</taxon>
    </lineage>
</organism>
<gene>
    <name evidence="3 5" type="primary">smpB</name>
    <name evidence="5" type="ORF">NBH00_06570</name>
</gene>
<dbReference type="HAMAP" id="MF_00023">
    <property type="entry name" value="SmpB"/>
    <property type="match status" value="1"/>
</dbReference>
<dbReference type="SUPFAM" id="SSF74982">
    <property type="entry name" value="Small protein B (SmpB)"/>
    <property type="match status" value="1"/>
</dbReference>
<dbReference type="InterPro" id="IPR020081">
    <property type="entry name" value="SsrA-bd_prot_CS"/>
</dbReference>
<comment type="function">
    <text evidence="3">Required for rescue of stalled ribosomes mediated by trans-translation. Binds to transfer-messenger RNA (tmRNA), required for stable association of tmRNA with ribosomes. tmRNA and SmpB together mimic tRNA shape, replacing the anticodon stem-loop with SmpB. tmRNA is encoded by the ssrA gene; the 2 termini fold to resemble tRNA(Ala) and it encodes a 'tag peptide', a short internal open reading frame. During trans-translation Ala-aminoacylated tmRNA acts like a tRNA, entering the A-site of stalled ribosomes, displacing the stalled mRNA. The ribosome then switches to translate the ORF on the tmRNA; the nascent peptide is terminated with the 'tag peptide' encoded by the tmRNA and targeted for degradation. The ribosome is freed to recommence translation, which seems to be the essential function of trans-translation.</text>
</comment>
<evidence type="ECO:0000256" key="2">
    <source>
        <dbReference type="ARBA" id="ARBA00022884"/>
    </source>
</evidence>
<comment type="similarity">
    <text evidence="3">Belongs to the SmpB family.</text>
</comment>
<dbReference type="RefSeq" id="WP_254572553.1">
    <property type="nucleotide sequence ID" value="NZ_CP098502.1"/>
</dbReference>
<dbReference type="PANTHER" id="PTHR30308">
    <property type="entry name" value="TMRNA-BINDING COMPONENT OF TRANS-TRANSLATION TAGGING COMPLEX"/>
    <property type="match status" value="1"/>
</dbReference>
<dbReference type="CDD" id="cd09294">
    <property type="entry name" value="SmpB"/>
    <property type="match status" value="1"/>
</dbReference>
<dbReference type="InterPro" id="IPR023620">
    <property type="entry name" value="SmpB"/>
</dbReference>
<dbReference type="PANTHER" id="PTHR30308:SF2">
    <property type="entry name" value="SSRA-BINDING PROTEIN"/>
    <property type="match status" value="1"/>
</dbReference>
<feature type="region of interest" description="Disordered" evidence="4">
    <location>
        <begin position="137"/>
        <end position="159"/>
    </location>
</feature>
<dbReference type="EMBL" id="CP098502">
    <property type="protein sequence ID" value="UTI65875.1"/>
    <property type="molecule type" value="Genomic_DNA"/>
</dbReference>
<proteinExistence type="inferred from homology"/>